<dbReference type="Gene3D" id="3.30.300.20">
    <property type="match status" value="1"/>
</dbReference>
<keyword evidence="1 3" id="KW-0963">Cytoplasm</keyword>
<dbReference type="Proteomes" id="UP000093412">
    <property type="component" value="Unassembled WGS sequence"/>
</dbReference>
<dbReference type="AlphaFoldDB" id="A0A163SPW4"/>
<evidence type="ECO:0000256" key="1">
    <source>
        <dbReference type="ARBA" id="ARBA00022490"/>
    </source>
</evidence>
<dbReference type="InterPro" id="IPR020053">
    <property type="entry name" value="Ribosome-bd_factorA_CS"/>
</dbReference>
<keyword evidence="2 3" id="KW-0690">Ribosome biogenesis</keyword>
<protein>
    <recommendedName>
        <fullName evidence="3">Ribosome-binding factor A</fullName>
    </recommendedName>
</protein>
<comment type="function">
    <text evidence="3">One of several proteins that assist in the late maturation steps of the functional core of the 30S ribosomal subunit. Associates with free 30S ribosomal subunits (but not with 30S subunits that are part of 70S ribosomes or polysomes). Required for efficient processing of 16S rRNA. May interact with the 5'-terminal helix region of 16S rRNA.</text>
</comment>
<accession>A0A163SPW4</accession>
<dbReference type="RefSeq" id="WP_056762073.1">
    <property type="nucleotide sequence ID" value="NZ_JBIVFZ010000001.1"/>
</dbReference>
<dbReference type="GO" id="GO:0030490">
    <property type="term" value="P:maturation of SSU-rRNA"/>
    <property type="evidence" value="ECO:0007669"/>
    <property type="project" value="UniProtKB-UniRule"/>
</dbReference>
<proteinExistence type="inferred from homology"/>
<dbReference type="PROSITE" id="PS01319">
    <property type="entry name" value="RBFA"/>
    <property type="match status" value="1"/>
</dbReference>
<sequence length="158" mass="16961">MVDKPRARKLADRIKVIVAQMLDTRIKDPRLGFVTITDVRVTGDLQNASVFYTVYGNDEERAGTAAALESAKGIIRSEVGKQTGIRLTPSLEFHLDSVPDTAAHLDVALHEAARRDAELAALREKATYAGDADPYKKPAADDEVEAGGSADSDEVAPA</sequence>
<reference evidence="5 7" key="1">
    <citation type="submission" date="2016-01" db="EMBL/GenBank/DDBJ databases">
        <title>Genome sequence of Oerskovia enterophila VJag, an agar and cellulose degrading bacterium.</title>
        <authorList>
            <person name="Poehlein A."/>
            <person name="Jag V."/>
            <person name="Bengelsdorf F."/>
            <person name="Duerre P."/>
            <person name="Daniel R."/>
        </authorList>
    </citation>
    <scope>NUCLEOTIDE SEQUENCE [LARGE SCALE GENOMIC DNA]</scope>
    <source>
        <strain evidence="5 7">VJag</strain>
    </source>
</reference>
<gene>
    <name evidence="3 5" type="primary">rbfA</name>
    <name evidence="6" type="ORF">OERS_19530</name>
    <name evidence="5" type="ORF">OJAG_06270</name>
</gene>
<dbReference type="Pfam" id="PF02033">
    <property type="entry name" value="RBFA"/>
    <property type="match status" value="1"/>
</dbReference>
<evidence type="ECO:0000256" key="2">
    <source>
        <dbReference type="ARBA" id="ARBA00022517"/>
    </source>
</evidence>
<dbReference type="STRING" id="43678.OJAG_06270"/>
<keyword evidence="8" id="KW-1185">Reference proteome</keyword>
<evidence type="ECO:0000313" key="7">
    <source>
        <dbReference type="Proteomes" id="UP000076447"/>
    </source>
</evidence>
<dbReference type="InterPro" id="IPR015946">
    <property type="entry name" value="KH_dom-like_a/b"/>
</dbReference>
<organism evidence="5 7">
    <name type="scientific">Oerskovia enterophila</name>
    <dbReference type="NCBI Taxonomy" id="43678"/>
    <lineage>
        <taxon>Bacteria</taxon>
        <taxon>Bacillati</taxon>
        <taxon>Actinomycetota</taxon>
        <taxon>Actinomycetes</taxon>
        <taxon>Micrococcales</taxon>
        <taxon>Cellulomonadaceae</taxon>
        <taxon>Oerskovia</taxon>
    </lineage>
</organism>
<comment type="subcellular location">
    <subcellularLocation>
        <location evidence="3">Cytoplasm</location>
    </subcellularLocation>
</comment>
<dbReference type="EMBL" id="MAQA01000020">
    <property type="protein sequence ID" value="OCI31268.1"/>
    <property type="molecule type" value="Genomic_DNA"/>
</dbReference>
<dbReference type="SUPFAM" id="SSF89919">
    <property type="entry name" value="Ribosome-binding factor A, RbfA"/>
    <property type="match status" value="1"/>
</dbReference>
<dbReference type="EMBL" id="LRIE01000045">
    <property type="protein sequence ID" value="KZM36642.1"/>
    <property type="molecule type" value="Genomic_DNA"/>
</dbReference>
<dbReference type="GO" id="GO:0043024">
    <property type="term" value="F:ribosomal small subunit binding"/>
    <property type="evidence" value="ECO:0007669"/>
    <property type="project" value="TreeGrafter"/>
</dbReference>
<name>A0A163SPW4_9CELL</name>
<dbReference type="NCBIfam" id="TIGR00082">
    <property type="entry name" value="rbfA"/>
    <property type="match status" value="1"/>
</dbReference>
<evidence type="ECO:0000313" key="6">
    <source>
        <dbReference type="EMBL" id="OCI31268.1"/>
    </source>
</evidence>
<dbReference type="InterPro" id="IPR000238">
    <property type="entry name" value="RbfA"/>
</dbReference>
<dbReference type="HAMAP" id="MF_00003">
    <property type="entry name" value="RbfA"/>
    <property type="match status" value="1"/>
</dbReference>
<dbReference type="GO" id="GO:0005829">
    <property type="term" value="C:cytosol"/>
    <property type="evidence" value="ECO:0007669"/>
    <property type="project" value="TreeGrafter"/>
</dbReference>
<dbReference type="PATRIC" id="fig|43678.3.peg.662"/>
<dbReference type="OrthoDB" id="307788at2"/>
<evidence type="ECO:0000313" key="8">
    <source>
        <dbReference type="Proteomes" id="UP000093412"/>
    </source>
</evidence>
<evidence type="ECO:0000256" key="3">
    <source>
        <dbReference type="HAMAP-Rule" id="MF_00003"/>
    </source>
</evidence>
<feature type="compositionally biased region" description="Acidic residues" evidence="4">
    <location>
        <begin position="141"/>
        <end position="158"/>
    </location>
</feature>
<dbReference type="Proteomes" id="UP000076447">
    <property type="component" value="Unassembled WGS sequence"/>
</dbReference>
<dbReference type="PANTHER" id="PTHR33515:SF1">
    <property type="entry name" value="RIBOSOME-BINDING FACTOR A, CHLOROPLASTIC-RELATED"/>
    <property type="match status" value="1"/>
</dbReference>
<comment type="subunit">
    <text evidence="3">Monomer. Binds 30S ribosomal subunits, but not 50S ribosomal subunits or 70S ribosomes.</text>
</comment>
<reference evidence="6 8" key="2">
    <citation type="submission" date="2016-06" db="EMBL/GenBank/DDBJ databases">
        <title>Genome sequence of Oerskovia enterophila DSM 43852.</title>
        <authorList>
            <person name="Poehlein A."/>
            <person name="Jag V."/>
            <person name="Bengelsdorf F.R."/>
            <person name="Daniel R."/>
            <person name="Duerre P."/>
        </authorList>
    </citation>
    <scope>NUCLEOTIDE SEQUENCE [LARGE SCALE GENOMIC DNA]</scope>
    <source>
        <strain evidence="6 8">DSM 43852</strain>
    </source>
</reference>
<dbReference type="InterPro" id="IPR023799">
    <property type="entry name" value="RbfA_dom_sf"/>
</dbReference>
<dbReference type="PANTHER" id="PTHR33515">
    <property type="entry name" value="RIBOSOME-BINDING FACTOR A, CHLOROPLASTIC-RELATED"/>
    <property type="match status" value="1"/>
</dbReference>
<feature type="region of interest" description="Disordered" evidence="4">
    <location>
        <begin position="130"/>
        <end position="158"/>
    </location>
</feature>
<comment type="caution">
    <text evidence="5">The sequence shown here is derived from an EMBL/GenBank/DDBJ whole genome shotgun (WGS) entry which is preliminary data.</text>
</comment>
<comment type="similarity">
    <text evidence="3">Belongs to the RbfA family.</text>
</comment>
<evidence type="ECO:0000256" key="4">
    <source>
        <dbReference type="SAM" id="MobiDB-lite"/>
    </source>
</evidence>
<evidence type="ECO:0000313" key="5">
    <source>
        <dbReference type="EMBL" id="KZM36642.1"/>
    </source>
</evidence>